<proteinExistence type="predicted"/>
<sequence>MTASQRLFRRLPVFMRGRRLLVVLLLAIFVATCVLSSSWSPSRTYSAPKPPSKPSVAPAVTNSYIPSLAWQTPFSFLVSSAYSDVAVLPQLEDRCPVYTFYDRDLAAAAGRNTTVEDRLTAVWRQAFWALGFMPTILDLSHAQRSPLYKSVNELNLDAESKIDAMRYLAWSSSPTGVLTTNRVVPMTTRPTEDIWRFWRSCQFGPLTTYKDVGSGFIIGSQPALDDYVTKTFAGATRAKIVSATSNLFHVEPKTDFLAQYSPDFVAKNYKNLPEDKLPDIINAHLHSTFLSRFSDGGISILDPFPESAHAIALPSLATATALATCPSVEFEAYCPSNIPNCYKCSVSMRKDFIKTVQVIPDSPSTFAMITIPHPMMSLALSYSTSGLAADFVRRKTSRDMFVRKVTSEIIKQGVGAPARALQLKKMAAASSELLDARYISVFESQFALKNCLVSQYFRWVVGFNFGPSVEHNWNEEANKQENIWRPSTSGAISFDALAHEIGMCLPAHEYIELQKEAERIVDPVVAGSTRRMSVSTIVTSVLDRLVSTEPDRKLERSMIEAWNMADAEVWRFVKALNERAAREENVWE</sequence>
<comment type="caution">
    <text evidence="1">The sequence shown here is derived from an EMBL/GenBank/DDBJ whole genome shotgun (WGS) entry which is preliminary data.</text>
</comment>
<keyword evidence="2" id="KW-1185">Reference proteome</keyword>
<evidence type="ECO:0000313" key="2">
    <source>
        <dbReference type="Proteomes" id="UP001489719"/>
    </source>
</evidence>
<evidence type="ECO:0000313" key="1">
    <source>
        <dbReference type="EMBL" id="KAK9324086.1"/>
    </source>
</evidence>
<name>A0ACC3TT27_9ASCO</name>
<dbReference type="Proteomes" id="UP001489719">
    <property type="component" value="Unassembled WGS sequence"/>
</dbReference>
<accession>A0ACC3TT27</accession>
<gene>
    <name evidence="1" type="ORF">V1517DRAFT_366423</name>
</gene>
<reference evidence="2" key="1">
    <citation type="journal article" date="2024" name="Front. Bioeng. Biotechnol.">
        <title>Genome-scale model development and genomic sequencing of the oleaginous clade Lipomyces.</title>
        <authorList>
            <person name="Czajka J.J."/>
            <person name="Han Y."/>
            <person name="Kim J."/>
            <person name="Mondo S.J."/>
            <person name="Hofstad B.A."/>
            <person name="Robles A."/>
            <person name="Haridas S."/>
            <person name="Riley R."/>
            <person name="LaButti K."/>
            <person name="Pangilinan J."/>
            <person name="Andreopoulos W."/>
            <person name="Lipzen A."/>
            <person name="Yan J."/>
            <person name="Wang M."/>
            <person name="Ng V."/>
            <person name="Grigoriev I.V."/>
            <person name="Spatafora J.W."/>
            <person name="Magnuson J.K."/>
            <person name="Baker S.E."/>
            <person name="Pomraning K.R."/>
        </authorList>
    </citation>
    <scope>NUCLEOTIDE SEQUENCE [LARGE SCALE GENOMIC DNA]</scope>
    <source>
        <strain evidence="2">CBS 10300</strain>
    </source>
</reference>
<organism evidence="1 2">
    <name type="scientific">Lipomyces orientalis</name>
    <dbReference type="NCBI Taxonomy" id="1233043"/>
    <lineage>
        <taxon>Eukaryota</taxon>
        <taxon>Fungi</taxon>
        <taxon>Dikarya</taxon>
        <taxon>Ascomycota</taxon>
        <taxon>Saccharomycotina</taxon>
        <taxon>Lipomycetes</taxon>
        <taxon>Lipomycetales</taxon>
        <taxon>Lipomycetaceae</taxon>
        <taxon>Lipomyces</taxon>
    </lineage>
</organism>
<protein>
    <submittedName>
        <fullName evidence="1">Uncharacterized protein</fullName>
    </submittedName>
</protein>
<dbReference type="EMBL" id="MU970054">
    <property type="protein sequence ID" value="KAK9324086.1"/>
    <property type="molecule type" value="Genomic_DNA"/>
</dbReference>